<evidence type="ECO:0000313" key="1">
    <source>
        <dbReference type="EMBL" id="KAJ8677262.1"/>
    </source>
</evidence>
<protein>
    <submittedName>
        <fullName evidence="1">Uncharacterized protein</fullName>
    </submittedName>
</protein>
<dbReference type="EMBL" id="CM056742">
    <property type="protein sequence ID" value="KAJ8677262.1"/>
    <property type="molecule type" value="Genomic_DNA"/>
</dbReference>
<proteinExistence type="predicted"/>
<comment type="caution">
    <text evidence="1">The sequence shown here is derived from an EMBL/GenBank/DDBJ whole genome shotgun (WGS) entry which is preliminary data.</text>
</comment>
<keyword evidence="2" id="KW-1185">Reference proteome</keyword>
<gene>
    <name evidence="1" type="ORF">QAD02_013049</name>
</gene>
<organism evidence="1 2">
    <name type="scientific">Eretmocerus hayati</name>
    <dbReference type="NCBI Taxonomy" id="131215"/>
    <lineage>
        <taxon>Eukaryota</taxon>
        <taxon>Metazoa</taxon>
        <taxon>Ecdysozoa</taxon>
        <taxon>Arthropoda</taxon>
        <taxon>Hexapoda</taxon>
        <taxon>Insecta</taxon>
        <taxon>Pterygota</taxon>
        <taxon>Neoptera</taxon>
        <taxon>Endopterygota</taxon>
        <taxon>Hymenoptera</taxon>
        <taxon>Apocrita</taxon>
        <taxon>Proctotrupomorpha</taxon>
        <taxon>Chalcidoidea</taxon>
        <taxon>Aphelinidae</taxon>
        <taxon>Aphelininae</taxon>
        <taxon>Eretmocerus</taxon>
    </lineage>
</organism>
<dbReference type="Proteomes" id="UP001239111">
    <property type="component" value="Chromosome 2"/>
</dbReference>
<name>A0ACC2P4A4_9HYME</name>
<evidence type="ECO:0000313" key="2">
    <source>
        <dbReference type="Proteomes" id="UP001239111"/>
    </source>
</evidence>
<accession>A0ACC2P4A4</accession>
<reference evidence="1" key="1">
    <citation type="submission" date="2023-04" db="EMBL/GenBank/DDBJ databases">
        <title>A chromosome-level genome assembly of the parasitoid wasp Eretmocerus hayati.</title>
        <authorList>
            <person name="Zhong Y."/>
            <person name="Liu S."/>
            <person name="Liu Y."/>
        </authorList>
    </citation>
    <scope>NUCLEOTIDE SEQUENCE</scope>
    <source>
        <strain evidence="1">ZJU_SS_LIU_2023</strain>
    </source>
</reference>
<sequence length="242" mass="27648">MGLPLNEQPLELREDLGCRGGTGTDSTTENIRNSYSWVLYEKADEYVAQFKFTVLLMPSGTHKITGIPFQTEVYESSHVVEDADLKVNNCLSMSALVYKNRPNIHDLEINRDYSNITWEYGEDPHTVEAENLKREKMLEDFEKLFFKVTVPGVEKEFHSKIHTSRRSNVTVSRLELNSLISRFGHGRENAYKPNILVKAKPKERTEPSFTDTETDSSLQVVKVTVVDPNTNINFGSEERGTR</sequence>